<evidence type="ECO:0000256" key="1">
    <source>
        <dbReference type="ARBA" id="ARBA00001966"/>
    </source>
</evidence>
<proteinExistence type="inferred from homology"/>
<keyword evidence="7" id="KW-0805">Transcription regulation</keyword>
<dbReference type="PANTHER" id="PTHR38839">
    <property type="entry name" value="TRANSCRIPTIONAL REGULATOR WHID-RELATED"/>
    <property type="match status" value="1"/>
</dbReference>
<keyword evidence="9" id="KW-1015">Disulfide bond</keyword>
<evidence type="ECO:0000256" key="3">
    <source>
        <dbReference type="ARBA" id="ARBA00022485"/>
    </source>
</evidence>
<dbReference type="EMBL" id="CAFBQW010000148">
    <property type="protein sequence ID" value="CAB5067794.1"/>
    <property type="molecule type" value="Genomic_DNA"/>
</dbReference>
<evidence type="ECO:0000256" key="5">
    <source>
        <dbReference type="ARBA" id="ARBA00023004"/>
    </source>
</evidence>
<keyword evidence="6" id="KW-0411">Iron-sulfur</keyword>
<keyword evidence="8" id="KW-0238">DNA-binding</keyword>
<dbReference type="GO" id="GO:0047134">
    <property type="term" value="F:protein-disulfide reductase [NAD(P)H] activity"/>
    <property type="evidence" value="ECO:0007669"/>
    <property type="project" value="TreeGrafter"/>
</dbReference>
<evidence type="ECO:0000256" key="7">
    <source>
        <dbReference type="ARBA" id="ARBA00023015"/>
    </source>
</evidence>
<evidence type="ECO:0000256" key="4">
    <source>
        <dbReference type="ARBA" id="ARBA00022723"/>
    </source>
</evidence>
<dbReference type="AlphaFoldDB" id="A0A6J7NJA0"/>
<gene>
    <name evidence="12" type="ORF">UFOPK2582_01149</name>
    <name evidence="13" type="ORF">UFOPK3046_00775</name>
    <name evidence="14" type="ORF">UFOPK3914_01542</name>
    <name evidence="15" type="ORF">UFOPK4173_01956</name>
    <name evidence="16" type="ORF">UFOPK4354_01290</name>
</gene>
<evidence type="ECO:0000256" key="2">
    <source>
        <dbReference type="ARBA" id="ARBA00006597"/>
    </source>
</evidence>
<evidence type="ECO:0000313" key="16">
    <source>
        <dbReference type="EMBL" id="CAB5067794.1"/>
    </source>
</evidence>
<dbReference type="PROSITE" id="PS51674">
    <property type="entry name" value="4FE4S_WBL"/>
    <property type="match status" value="1"/>
</dbReference>
<dbReference type="InterPro" id="IPR034768">
    <property type="entry name" value="4FE4S_WBL"/>
</dbReference>
<evidence type="ECO:0000256" key="10">
    <source>
        <dbReference type="ARBA" id="ARBA00023163"/>
    </source>
</evidence>
<evidence type="ECO:0000313" key="14">
    <source>
        <dbReference type="EMBL" id="CAB4990034.1"/>
    </source>
</evidence>
<comment type="similarity">
    <text evidence="2">Belongs to the WhiB family.</text>
</comment>
<evidence type="ECO:0000256" key="9">
    <source>
        <dbReference type="ARBA" id="ARBA00023157"/>
    </source>
</evidence>
<dbReference type="GO" id="GO:0003677">
    <property type="term" value="F:DNA binding"/>
    <property type="evidence" value="ECO:0007669"/>
    <property type="project" value="UniProtKB-KW"/>
</dbReference>
<dbReference type="InterPro" id="IPR003482">
    <property type="entry name" value="Whib"/>
</dbReference>
<keyword evidence="3" id="KW-0004">4Fe-4S</keyword>
<protein>
    <submittedName>
        <fullName evidence="14">Unannotated protein</fullName>
    </submittedName>
</protein>
<accession>A0A6J7NJA0</accession>
<dbReference type="GO" id="GO:0051539">
    <property type="term" value="F:4 iron, 4 sulfur cluster binding"/>
    <property type="evidence" value="ECO:0007669"/>
    <property type="project" value="UniProtKB-KW"/>
</dbReference>
<dbReference type="HAMAP" id="MF_01479">
    <property type="entry name" value="WhiB"/>
    <property type="match status" value="1"/>
</dbReference>
<dbReference type="GO" id="GO:0046872">
    <property type="term" value="F:metal ion binding"/>
    <property type="evidence" value="ECO:0007669"/>
    <property type="project" value="UniProtKB-KW"/>
</dbReference>
<evidence type="ECO:0000256" key="8">
    <source>
        <dbReference type="ARBA" id="ARBA00023125"/>
    </source>
</evidence>
<dbReference type="EMBL" id="CAFBPW010000323">
    <property type="protein sequence ID" value="CAB5041354.1"/>
    <property type="molecule type" value="Genomic_DNA"/>
</dbReference>
<dbReference type="EMBL" id="CAFAAQ010000054">
    <property type="protein sequence ID" value="CAB4804794.1"/>
    <property type="molecule type" value="Genomic_DNA"/>
</dbReference>
<dbReference type="Pfam" id="PF02467">
    <property type="entry name" value="Whib"/>
    <property type="match status" value="1"/>
</dbReference>
<dbReference type="EMBL" id="CAFBOG010000168">
    <property type="protein sequence ID" value="CAB4990034.1"/>
    <property type="molecule type" value="Genomic_DNA"/>
</dbReference>
<comment type="cofactor">
    <cofactor evidence="1">
        <name>[4Fe-4S] cluster</name>
        <dbReference type="ChEBI" id="CHEBI:49883"/>
    </cofactor>
</comment>
<dbReference type="GO" id="GO:0045454">
    <property type="term" value="P:cell redox homeostasis"/>
    <property type="evidence" value="ECO:0007669"/>
    <property type="project" value="TreeGrafter"/>
</dbReference>
<evidence type="ECO:0000256" key="6">
    <source>
        <dbReference type="ARBA" id="ARBA00023014"/>
    </source>
</evidence>
<name>A0A6J7NJA0_9ZZZZ</name>
<keyword evidence="10" id="KW-0804">Transcription</keyword>
<evidence type="ECO:0000259" key="11">
    <source>
        <dbReference type="PROSITE" id="PS51674"/>
    </source>
</evidence>
<organism evidence="14">
    <name type="scientific">freshwater metagenome</name>
    <dbReference type="NCBI Taxonomy" id="449393"/>
    <lineage>
        <taxon>unclassified sequences</taxon>
        <taxon>metagenomes</taxon>
        <taxon>ecological metagenomes</taxon>
    </lineage>
</organism>
<feature type="domain" description="4Fe-4S Wbl-type" evidence="11">
    <location>
        <begin position="28"/>
        <end position="85"/>
    </location>
</feature>
<evidence type="ECO:0000313" key="12">
    <source>
        <dbReference type="EMBL" id="CAB4705410.1"/>
    </source>
</evidence>
<reference evidence="14" key="1">
    <citation type="submission" date="2020-05" db="EMBL/GenBank/DDBJ databases">
        <authorList>
            <person name="Chiriac C."/>
            <person name="Salcher M."/>
            <person name="Ghai R."/>
            <person name="Kavagutti S V."/>
        </authorList>
    </citation>
    <scope>NUCLEOTIDE SEQUENCE</scope>
</reference>
<dbReference type="GO" id="GO:0045892">
    <property type="term" value="P:negative regulation of DNA-templated transcription"/>
    <property type="evidence" value="ECO:0007669"/>
    <property type="project" value="TreeGrafter"/>
</dbReference>
<evidence type="ECO:0000313" key="13">
    <source>
        <dbReference type="EMBL" id="CAB4804794.1"/>
    </source>
</evidence>
<keyword evidence="4" id="KW-0479">Metal-binding</keyword>
<evidence type="ECO:0000313" key="15">
    <source>
        <dbReference type="EMBL" id="CAB5041354.1"/>
    </source>
</evidence>
<dbReference type="EMBL" id="CAEZXS010000140">
    <property type="protein sequence ID" value="CAB4705410.1"/>
    <property type="molecule type" value="Genomic_DNA"/>
</dbReference>
<sequence>MSTTELTSDQADLLLGLVPADGWIAVASCRDLDTAFFFSDDLDDIGAAKRLCLSCPARRDCLDAAVERKEQFGVWGGHLFVSGKIVLSKRRKGRPPRKARPGDTMPEVDLPEIHRKLVSV</sequence>
<keyword evidence="5" id="KW-0408">Iron</keyword>
<dbReference type="PANTHER" id="PTHR38839:SF2">
    <property type="entry name" value="TRANSCRIPTIONAL REGULATOR WHIB7-RELATED"/>
    <property type="match status" value="1"/>
</dbReference>